<dbReference type="RefSeq" id="WP_073480620.1">
    <property type="nucleotide sequence ID" value="NZ_FQVN01000002.1"/>
</dbReference>
<protein>
    <submittedName>
        <fullName evidence="2">Uncharacterized protein</fullName>
    </submittedName>
</protein>
<accession>A0A1M4YHP1</accession>
<keyword evidence="3" id="KW-1185">Reference proteome</keyword>
<dbReference type="Proteomes" id="UP000184501">
    <property type="component" value="Unassembled WGS sequence"/>
</dbReference>
<feature type="chain" id="PRO_5039045906" evidence="1">
    <location>
        <begin position="25"/>
        <end position="81"/>
    </location>
</feature>
<keyword evidence="1" id="KW-0732">Signal</keyword>
<organism evidence="2 3">
    <name type="scientific">Streptoalloteichus hindustanus</name>
    <dbReference type="NCBI Taxonomy" id="2017"/>
    <lineage>
        <taxon>Bacteria</taxon>
        <taxon>Bacillati</taxon>
        <taxon>Actinomycetota</taxon>
        <taxon>Actinomycetes</taxon>
        <taxon>Pseudonocardiales</taxon>
        <taxon>Pseudonocardiaceae</taxon>
        <taxon>Streptoalloteichus</taxon>
    </lineage>
</organism>
<evidence type="ECO:0000313" key="3">
    <source>
        <dbReference type="Proteomes" id="UP000184501"/>
    </source>
</evidence>
<dbReference type="EMBL" id="FQVN01000002">
    <property type="protein sequence ID" value="SHF05315.1"/>
    <property type="molecule type" value="Genomic_DNA"/>
</dbReference>
<dbReference type="AlphaFoldDB" id="A0A1M4YHP1"/>
<reference evidence="2 3" key="1">
    <citation type="submission" date="2016-11" db="EMBL/GenBank/DDBJ databases">
        <authorList>
            <person name="Jaros S."/>
            <person name="Januszkiewicz K."/>
            <person name="Wedrychowicz H."/>
        </authorList>
    </citation>
    <scope>NUCLEOTIDE SEQUENCE [LARGE SCALE GENOMIC DNA]</scope>
    <source>
        <strain evidence="2 3">DSM 44523</strain>
    </source>
</reference>
<evidence type="ECO:0000256" key="1">
    <source>
        <dbReference type="SAM" id="SignalP"/>
    </source>
</evidence>
<gene>
    <name evidence="2" type="ORF">SAMN05444320_102364</name>
</gene>
<name>A0A1M4YHP1_STRHI</name>
<evidence type="ECO:0000313" key="2">
    <source>
        <dbReference type="EMBL" id="SHF05315.1"/>
    </source>
</evidence>
<sequence>MRRTTRKILTAAGVVLAAPAAALAGASGSADRGDGVRLAEPAPGGLVTVNYVDNDSLLEIDRTLNLDQGGGHAGSDVERAR</sequence>
<feature type="signal peptide" evidence="1">
    <location>
        <begin position="1"/>
        <end position="24"/>
    </location>
</feature>
<proteinExistence type="predicted"/>